<evidence type="ECO:0000256" key="2">
    <source>
        <dbReference type="ARBA" id="ARBA00022679"/>
    </source>
</evidence>
<keyword evidence="2" id="KW-0808">Transferase</keyword>
<protein>
    <recommendedName>
        <fullName evidence="3">Hcy-binding domain-containing protein</fullName>
    </recommendedName>
</protein>
<accession>A0A382Q9N2</accession>
<evidence type="ECO:0000259" key="3">
    <source>
        <dbReference type="PROSITE" id="PS50970"/>
    </source>
</evidence>
<reference evidence="4" key="1">
    <citation type="submission" date="2018-05" db="EMBL/GenBank/DDBJ databases">
        <authorList>
            <person name="Lanie J.A."/>
            <person name="Ng W.-L."/>
            <person name="Kazmierczak K.M."/>
            <person name="Andrzejewski T.M."/>
            <person name="Davidsen T.M."/>
            <person name="Wayne K.J."/>
            <person name="Tettelin H."/>
            <person name="Glass J.I."/>
            <person name="Rusch D."/>
            <person name="Podicherti R."/>
            <person name="Tsui H.-C.T."/>
            <person name="Winkler M.E."/>
        </authorList>
    </citation>
    <scope>NUCLEOTIDE SEQUENCE</scope>
</reference>
<dbReference type="SUPFAM" id="SSF82282">
    <property type="entry name" value="Homocysteine S-methyltransferase"/>
    <property type="match status" value="1"/>
</dbReference>
<feature type="domain" description="Hcy-binding" evidence="3">
    <location>
        <begin position="1"/>
        <end position="37"/>
    </location>
</feature>
<dbReference type="Gene3D" id="3.20.20.330">
    <property type="entry name" value="Homocysteine-binding-like domain"/>
    <property type="match status" value="1"/>
</dbReference>
<dbReference type="PROSITE" id="PS50970">
    <property type="entry name" value="HCY"/>
    <property type="match status" value="1"/>
</dbReference>
<dbReference type="PANTHER" id="PTHR45833">
    <property type="entry name" value="METHIONINE SYNTHASE"/>
    <property type="match status" value="1"/>
</dbReference>
<proteinExistence type="predicted"/>
<dbReference type="InterPro" id="IPR036589">
    <property type="entry name" value="HCY_dom_sf"/>
</dbReference>
<dbReference type="GO" id="GO:0032259">
    <property type="term" value="P:methylation"/>
    <property type="evidence" value="ECO:0007669"/>
    <property type="project" value="UniProtKB-KW"/>
</dbReference>
<evidence type="ECO:0000256" key="1">
    <source>
        <dbReference type="ARBA" id="ARBA00022603"/>
    </source>
</evidence>
<dbReference type="AlphaFoldDB" id="A0A382Q9N2"/>
<sequence>MKGNNDLLSITRPQLIEQIHADYLEAGARIIETNTFN</sequence>
<dbReference type="GO" id="GO:0008705">
    <property type="term" value="F:methionine synthase activity"/>
    <property type="evidence" value="ECO:0007669"/>
    <property type="project" value="TreeGrafter"/>
</dbReference>
<gene>
    <name evidence="4" type="ORF">METZ01_LOCUS334086</name>
</gene>
<evidence type="ECO:0000313" key="4">
    <source>
        <dbReference type="EMBL" id="SVC81232.1"/>
    </source>
</evidence>
<name>A0A382Q9N2_9ZZZZ</name>
<keyword evidence="1" id="KW-0489">Methyltransferase</keyword>
<dbReference type="GO" id="GO:0005829">
    <property type="term" value="C:cytosol"/>
    <property type="evidence" value="ECO:0007669"/>
    <property type="project" value="TreeGrafter"/>
</dbReference>
<feature type="non-terminal residue" evidence="4">
    <location>
        <position position="37"/>
    </location>
</feature>
<organism evidence="4">
    <name type="scientific">marine metagenome</name>
    <dbReference type="NCBI Taxonomy" id="408172"/>
    <lineage>
        <taxon>unclassified sequences</taxon>
        <taxon>metagenomes</taxon>
        <taxon>ecological metagenomes</taxon>
    </lineage>
</organism>
<dbReference type="Pfam" id="PF02574">
    <property type="entry name" value="S-methyl_trans"/>
    <property type="match status" value="1"/>
</dbReference>
<dbReference type="InterPro" id="IPR003726">
    <property type="entry name" value="HCY_dom"/>
</dbReference>
<dbReference type="InterPro" id="IPR050554">
    <property type="entry name" value="Met_Synthase/Corrinoid"/>
</dbReference>
<dbReference type="EMBL" id="UINC01112350">
    <property type="protein sequence ID" value="SVC81232.1"/>
    <property type="molecule type" value="Genomic_DNA"/>
</dbReference>